<dbReference type="RefSeq" id="WP_328956846.1">
    <property type="nucleotide sequence ID" value="NZ_CP108110.1"/>
</dbReference>
<reference evidence="2" key="1">
    <citation type="submission" date="2022-10" db="EMBL/GenBank/DDBJ databases">
        <title>The complete genomes of actinobacterial strains from the NBC collection.</title>
        <authorList>
            <person name="Joergensen T.S."/>
            <person name="Alvarez Arevalo M."/>
            <person name="Sterndorff E.B."/>
            <person name="Faurdal D."/>
            <person name="Vuksanovic O."/>
            <person name="Mourched A.-S."/>
            <person name="Charusanti P."/>
            <person name="Shaw S."/>
            <person name="Blin K."/>
            <person name="Weber T."/>
        </authorList>
    </citation>
    <scope>NUCLEOTIDE SEQUENCE</scope>
    <source>
        <strain evidence="2">NBC_00222</strain>
    </source>
</reference>
<gene>
    <name evidence="2" type="ORF">OHA16_26560</name>
</gene>
<evidence type="ECO:0000256" key="1">
    <source>
        <dbReference type="SAM" id="Phobius"/>
    </source>
</evidence>
<proteinExistence type="predicted"/>
<organism evidence="2 3">
    <name type="scientific">Kitasatospora purpeofusca</name>
    <dbReference type="NCBI Taxonomy" id="67352"/>
    <lineage>
        <taxon>Bacteria</taxon>
        <taxon>Bacillati</taxon>
        <taxon>Actinomycetota</taxon>
        <taxon>Actinomycetes</taxon>
        <taxon>Kitasatosporales</taxon>
        <taxon>Streptomycetaceae</taxon>
        <taxon>Kitasatospora</taxon>
    </lineage>
</organism>
<sequence>MSTAALVSLAAPISGEDGPGIFLRIILIASFVGVGLLAWILLRAGRNS</sequence>
<keyword evidence="1" id="KW-1133">Transmembrane helix</keyword>
<evidence type="ECO:0000313" key="3">
    <source>
        <dbReference type="Proteomes" id="UP001432222"/>
    </source>
</evidence>
<dbReference type="EMBL" id="CP108110">
    <property type="protein sequence ID" value="WUQ86205.1"/>
    <property type="molecule type" value="Genomic_DNA"/>
</dbReference>
<feature type="transmembrane region" description="Helical" evidence="1">
    <location>
        <begin position="25"/>
        <end position="42"/>
    </location>
</feature>
<name>A0ABZ1U6P1_9ACTN</name>
<dbReference type="Proteomes" id="UP001432222">
    <property type="component" value="Chromosome"/>
</dbReference>
<accession>A0ABZ1U6P1</accession>
<evidence type="ECO:0000313" key="2">
    <source>
        <dbReference type="EMBL" id="WUQ86205.1"/>
    </source>
</evidence>
<keyword evidence="1" id="KW-0472">Membrane</keyword>
<keyword evidence="3" id="KW-1185">Reference proteome</keyword>
<keyword evidence="1" id="KW-0812">Transmembrane</keyword>
<protein>
    <submittedName>
        <fullName evidence="2">Uncharacterized protein</fullName>
    </submittedName>
</protein>